<dbReference type="GO" id="GO:0042273">
    <property type="term" value="P:ribosomal large subunit biogenesis"/>
    <property type="evidence" value="ECO:0007669"/>
    <property type="project" value="InterPro"/>
</dbReference>
<dbReference type="PANTHER" id="PTHR16038">
    <property type="entry name" value="NOP SEVEN ASSOCIATED PROTEIN 1"/>
    <property type="match status" value="1"/>
</dbReference>
<dbReference type="Proteomes" id="UP000783686">
    <property type="component" value="Unassembled WGS sequence"/>
</dbReference>
<evidence type="ECO:0008006" key="3">
    <source>
        <dbReference type="Google" id="ProtNLM"/>
    </source>
</evidence>
<dbReference type="InterPro" id="IPR036322">
    <property type="entry name" value="WD40_repeat_dom_sf"/>
</dbReference>
<dbReference type="InterPro" id="IPR001680">
    <property type="entry name" value="WD40_rpt"/>
</dbReference>
<sequence length="335" mass="37415">MSADCYVGAATGAFKLINLKENRCTNVQNLEKLRPKEHSIVGMCFGDDSQSEILALQKNGDVNLYNTVTGGHTRLFETGTDFEKEPAKAIQMAANQRIVIAKENGNIQLYNQDGTPQTENGIEAGVNLNFLTVDPKDRGRAITGGKENILKLWDLEKGTTTWSMKNLKDDRLSLRVPIWEANGKFVKDPSLICTTTGHHQIRLYDPKTQRKPIMMLDWQEEPIRALATCHRPQHVVAGNSHGELALFDLRGKMKPVHKFRGGAGAVRCIDAHPTEKLVASVGIDRFILVHDVDTKRTLNKIYLKAQLNTVLMAKMNQLTNPIKEEPDAVTKFFEG</sequence>
<dbReference type="Gene3D" id="2.130.10.10">
    <property type="entry name" value="YVTN repeat-like/Quinoprotein amine dehydrogenase"/>
    <property type="match status" value="2"/>
</dbReference>
<comment type="caution">
    <text evidence="1">The sequence shown here is derived from an EMBL/GenBank/DDBJ whole genome shotgun (WGS) entry which is preliminary data.</text>
</comment>
<dbReference type="AlphaFoldDB" id="A0A811KSY4"/>
<dbReference type="OrthoDB" id="18388at2759"/>
<dbReference type="PANTHER" id="PTHR16038:SF4">
    <property type="entry name" value="WD REPEAT-CONTAINING PROTEIN 74"/>
    <property type="match status" value="1"/>
</dbReference>
<dbReference type="GO" id="GO:0005730">
    <property type="term" value="C:nucleolus"/>
    <property type="evidence" value="ECO:0007669"/>
    <property type="project" value="InterPro"/>
</dbReference>
<evidence type="ECO:0000313" key="2">
    <source>
        <dbReference type="Proteomes" id="UP000614601"/>
    </source>
</evidence>
<keyword evidence="2" id="KW-1185">Reference proteome</keyword>
<reference evidence="1" key="1">
    <citation type="submission" date="2020-09" db="EMBL/GenBank/DDBJ databases">
        <authorList>
            <person name="Kikuchi T."/>
        </authorList>
    </citation>
    <scope>NUCLEOTIDE SEQUENCE</scope>
    <source>
        <strain evidence="1">SH1</strain>
    </source>
</reference>
<dbReference type="InterPro" id="IPR037379">
    <property type="entry name" value="WDR74/Nsa1"/>
</dbReference>
<dbReference type="SUPFAM" id="SSF50978">
    <property type="entry name" value="WD40 repeat-like"/>
    <property type="match status" value="1"/>
</dbReference>
<dbReference type="Pfam" id="PF00400">
    <property type="entry name" value="WD40"/>
    <property type="match status" value="1"/>
</dbReference>
<organism evidence="1 2">
    <name type="scientific">Bursaphelenchus okinawaensis</name>
    <dbReference type="NCBI Taxonomy" id="465554"/>
    <lineage>
        <taxon>Eukaryota</taxon>
        <taxon>Metazoa</taxon>
        <taxon>Ecdysozoa</taxon>
        <taxon>Nematoda</taxon>
        <taxon>Chromadorea</taxon>
        <taxon>Rhabditida</taxon>
        <taxon>Tylenchina</taxon>
        <taxon>Tylenchomorpha</taxon>
        <taxon>Aphelenchoidea</taxon>
        <taxon>Aphelenchoididae</taxon>
        <taxon>Bursaphelenchus</taxon>
    </lineage>
</organism>
<dbReference type="GO" id="GO:0030687">
    <property type="term" value="C:preribosome, large subunit precursor"/>
    <property type="evidence" value="ECO:0007669"/>
    <property type="project" value="TreeGrafter"/>
</dbReference>
<evidence type="ECO:0000313" key="1">
    <source>
        <dbReference type="EMBL" id="CAD5218916.1"/>
    </source>
</evidence>
<dbReference type="EMBL" id="CAJFDH010000004">
    <property type="protein sequence ID" value="CAD5218916.1"/>
    <property type="molecule type" value="Genomic_DNA"/>
</dbReference>
<protein>
    <recommendedName>
        <fullName evidence="3">WD repeat-containing protein 74</fullName>
    </recommendedName>
</protein>
<name>A0A811KSY4_9BILA</name>
<gene>
    <name evidence="1" type="ORF">BOKJ2_LOCUS8126</name>
</gene>
<dbReference type="SMART" id="SM00320">
    <property type="entry name" value="WD40"/>
    <property type="match status" value="4"/>
</dbReference>
<dbReference type="InterPro" id="IPR015943">
    <property type="entry name" value="WD40/YVTN_repeat-like_dom_sf"/>
</dbReference>
<proteinExistence type="predicted"/>
<dbReference type="EMBL" id="CAJFCW020000004">
    <property type="protein sequence ID" value="CAG9112116.1"/>
    <property type="molecule type" value="Genomic_DNA"/>
</dbReference>
<dbReference type="Proteomes" id="UP000614601">
    <property type="component" value="Unassembled WGS sequence"/>
</dbReference>
<accession>A0A811KSY4</accession>